<dbReference type="SUPFAM" id="SSF53187">
    <property type="entry name" value="Zn-dependent exopeptidases"/>
    <property type="match status" value="1"/>
</dbReference>
<dbReference type="HOGENOM" id="CLU_021802_2_2_9"/>
<dbReference type="SUPFAM" id="SSF55031">
    <property type="entry name" value="Bacterial exopeptidase dimerisation domain"/>
    <property type="match status" value="1"/>
</dbReference>
<evidence type="ECO:0000256" key="9">
    <source>
        <dbReference type="ARBA" id="ARBA00022801"/>
    </source>
</evidence>
<reference evidence="16" key="2">
    <citation type="submission" date="2011-05" db="EMBL/GenBank/DDBJ databases">
        <authorList>
            <person name="Davey R."/>
        </authorList>
    </citation>
    <scope>NUCLEOTIDE SEQUENCE</scope>
    <source>
        <strain evidence="16">ATCC 53608</strain>
    </source>
</reference>
<dbReference type="PROSITE" id="PS00758">
    <property type="entry name" value="ARGE_DAPE_CPG2_1"/>
    <property type="match status" value="1"/>
</dbReference>
<comment type="catalytic activity">
    <reaction evidence="14">
        <text>N-succinyl-(2S,6S)-2,6-diaminopimelate + H2O = (2S,6S)-2,6-diaminopimelate + succinate</text>
        <dbReference type="Rhea" id="RHEA:22608"/>
        <dbReference type="ChEBI" id="CHEBI:15377"/>
        <dbReference type="ChEBI" id="CHEBI:30031"/>
        <dbReference type="ChEBI" id="CHEBI:57609"/>
        <dbReference type="ChEBI" id="CHEBI:58087"/>
        <dbReference type="EC" id="3.5.1.18"/>
    </reaction>
</comment>
<keyword evidence="9" id="KW-0378">Hydrolase</keyword>
<dbReference type="EC" id="3.5.1.18" evidence="5"/>
<dbReference type="AlphaFoldDB" id="A0A0S4NSH5"/>
<keyword evidence="12" id="KW-0457">Lysine biosynthesis</keyword>
<accession>F8KCI3</accession>
<dbReference type="GO" id="GO:0046872">
    <property type="term" value="F:metal ion binding"/>
    <property type="evidence" value="ECO:0007669"/>
    <property type="project" value="UniProtKB-KW"/>
</dbReference>
<name>A0A0S4NSH5_LIMR5</name>
<dbReference type="EMBL" id="FR854362">
    <property type="protein sequence ID" value="CCC03162.1"/>
    <property type="molecule type" value="Genomic_DNA"/>
</dbReference>
<evidence type="ECO:0000256" key="12">
    <source>
        <dbReference type="ARBA" id="ARBA00023154"/>
    </source>
</evidence>
<evidence type="ECO:0000259" key="15">
    <source>
        <dbReference type="Pfam" id="PF07687"/>
    </source>
</evidence>
<evidence type="ECO:0000256" key="3">
    <source>
        <dbReference type="ARBA" id="ARBA00005130"/>
    </source>
</evidence>
<dbReference type="Gene3D" id="3.40.630.10">
    <property type="entry name" value="Zn peptidases"/>
    <property type="match status" value="2"/>
</dbReference>
<gene>
    <name evidence="16" type="ORF">LRATCC53608_0411</name>
</gene>
<keyword evidence="8" id="KW-0479">Metal-binding</keyword>
<evidence type="ECO:0000313" key="16">
    <source>
        <dbReference type="EMBL" id="CCC03162.1"/>
    </source>
</evidence>
<keyword evidence="10" id="KW-0862">Zinc</keyword>
<dbReference type="InterPro" id="IPR036264">
    <property type="entry name" value="Bact_exopeptidase_dim_dom"/>
</dbReference>
<evidence type="ECO:0000256" key="7">
    <source>
        <dbReference type="ARBA" id="ARBA00022605"/>
    </source>
</evidence>
<accession>A0A0S4NSH5</accession>
<evidence type="ECO:0000256" key="13">
    <source>
        <dbReference type="ARBA" id="ARBA00023285"/>
    </source>
</evidence>
<comment type="cofactor">
    <cofactor evidence="1">
        <name>Co(2+)</name>
        <dbReference type="ChEBI" id="CHEBI:48828"/>
    </cofactor>
</comment>
<dbReference type="PANTHER" id="PTHR43808:SF8">
    <property type="entry name" value="PEPTIDASE M20 DIMERISATION DOMAIN-CONTAINING PROTEIN"/>
    <property type="match status" value="1"/>
</dbReference>
<proteinExistence type="inferred from homology"/>
<evidence type="ECO:0000256" key="4">
    <source>
        <dbReference type="ARBA" id="ARBA00006247"/>
    </source>
</evidence>
<dbReference type="GO" id="GO:0009089">
    <property type="term" value="P:lysine biosynthetic process via diaminopimelate"/>
    <property type="evidence" value="ECO:0007669"/>
    <property type="project" value="UniProtKB-UniPathway"/>
</dbReference>
<dbReference type="CDD" id="cd08659">
    <property type="entry name" value="M20_ArgE_DapE-like"/>
    <property type="match status" value="1"/>
</dbReference>
<organism evidence="16">
    <name type="scientific">Limosilactobacillus reuteri subsp. suis (strain ATCC 53608 / LMG 31752 / 1063)</name>
    <name type="common">Lactobacillus reuteri</name>
    <dbReference type="NCBI Taxonomy" id="927703"/>
    <lineage>
        <taxon>Bacteria</taxon>
        <taxon>Bacillati</taxon>
        <taxon>Bacillota</taxon>
        <taxon>Bacilli</taxon>
        <taxon>Lactobacillales</taxon>
        <taxon>Lactobacillaceae</taxon>
        <taxon>Limosilactobacillus</taxon>
    </lineage>
</organism>
<evidence type="ECO:0000256" key="1">
    <source>
        <dbReference type="ARBA" id="ARBA00001941"/>
    </source>
</evidence>
<dbReference type="Pfam" id="PF07687">
    <property type="entry name" value="M20_dimer"/>
    <property type="match status" value="1"/>
</dbReference>
<dbReference type="PANTHER" id="PTHR43808">
    <property type="entry name" value="ACETYLORNITHINE DEACETYLASE"/>
    <property type="match status" value="1"/>
</dbReference>
<evidence type="ECO:0000256" key="6">
    <source>
        <dbReference type="ARBA" id="ARBA00016853"/>
    </source>
</evidence>
<evidence type="ECO:0000256" key="2">
    <source>
        <dbReference type="ARBA" id="ARBA00001947"/>
    </source>
</evidence>
<dbReference type="GO" id="GO:0019877">
    <property type="term" value="P:diaminopimelate biosynthetic process"/>
    <property type="evidence" value="ECO:0007669"/>
    <property type="project" value="UniProtKB-KW"/>
</dbReference>
<dbReference type="InterPro" id="IPR011650">
    <property type="entry name" value="Peptidase_M20_dimer"/>
</dbReference>
<dbReference type="UniPathway" id="UPA00034">
    <property type="reaction ID" value="UER00021"/>
</dbReference>
<dbReference type="InterPro" id="IPR001261">
    <property type="entry name" value="ArgE/DapE_CS"/>
</dbReference>
<dbReference type="InterPro" id="IPR050072">
    <property type="entry name" value="Peptidase_M20A"/>
</dbReference>
<dbReference type="Gene3D" id="3.30.70.360">
    <property type="match status" value="1"/>
</dbReference>
<evidence type="ECO:0000256" key="10">
    <source>
        <dbReference type="ARBA" id="ARBA00022833"/>
    </source>
</evidence>
<keyword evidence="13" id="KW-0170">Cobalt</keyword>
<reference evidence="16" key="1">
    <citation type="journal article" date="2011" name="J. Bacteriol.">
        <title>Genome sequence of the vertebrate gut symbiont Lactobacillus reuteri ATCC 53608.</title>
        <authorList>
            <person name="Heavens D."/>
            <person name="Tailford L.E."/>
            <person name="Crossman L."/>
            <person name="Jeffers F."/>
            <person name="Mackenzie D.A."/>
            <person name="Caccamo M."/>
            <person name="Juge N."/>
        </authorList>
    </citation>
    <scope>NUCLEOTIDE SEQUENCE [LARGE SCALE GENOMIC DNA]</scope>
    <source>
        <strain evidence="16">ATCC 53608</strain>
    </source>
</reference>
<evidence type="ECO:0000256" key="8">
    <source>
        <dbReference type="ARBA" id="ARBA00022723"/>
    </source>
</evidence>
<dbReference type="NCBIfam" id="NF006365">
    <property type="entry name" value="PRK08588.1"/>
    <property type="match status" value="1"/>
</dbReference>
<evidence type="ECO:0000256" key="14">
    <source>
        <dbReference type="ARBA" id="ARBA00051301"/>
    </source>
</evidence>
<dbReference type="RefSeq" id="WP_003674542.1">
    <property type="nucleotide sequence ID" value="NZ_JBKZCG010000042.1"/>
</dbReference>
<dbReference type="NCBIfam" id="TIGR01910">
    <property type="entry name" value="DapE-ArgE"/>
    <property type="match status" value="1"/>
</dbReference>
<protein>
    <recommendedName>
        <fullName evidence="6">Probable succinyl-diaminopimelate desuccinylase</fullName>
        <ecNumber evidence="5">3.5.1.18</ecNumber>
    </recommendedName>
</protein>
<evidence type="ECO:0000256" key="11">
    <source>
        <dbReference type="ARBA" id="ARBA00022915"/>
    </source>
</evidence>
<keyword evidence="7" id="KW-0028">Amino-acid biosynthesis</keyword>
<dbReference type="InterPro" id="IPR002933">
    <property type="entry name" value="Peptidase_M20"/>
</dbReference>
<dbReference type="InterPro" id="IPR010182">
    <property type="entry name" value="ArgE/DapE"/>
</dbReference>
<comment type="cofactor">
    <cofactor evidence="2">
        <name>Zn(2+)</name>
        <dbReference type="ChEBI" id="CHEBI:29105"/>
    </cofactor>
</comment>
<keyword evidence="11" id="KW-0220">Diaminopimelate biosynthesis</keyword>
<dbReference type="Pfam" id="PF01546">
    <property type="entry name" value="Peptidase_M20"/>
    <property type="match status" value="1"/>
</dbReference>
<feature type="domain" description="Peptidase M20 dimerisation" evidence="15">
    <location>
        <begin position="173"/>
        <end position="275"/>
    </location>
</feature>
<comment type="similarity">
    <text evidence="4">Belongs to the peptidase M20A family.</text>
</comment>
<evidence type="ECO:0000256" key="5">
    <source>
        <dbReference type="ARBA" id="ARBA00011921"/>
    </source>
</evidence>
<dbReference type="GO" id="GO:0009014">
    <property type="term" value="F:succinyl-diaminopimelate desuccinylase activity"/>
    <property type="evidence" value="ECO:0007669"/>
    <property type="project" value="UniProtKB-EC"/>
</dbReference>
<sequence length="381" mass="41683">MEVSEKVKVLQDLIKIHSVNGNEVEVAHYLQKLLASHGIDSKVDEFGDRRANLIAEIGTGESKKILGLTGHQDTVAVPNLDRWQHDPFGGEISGDYIFGRGAADMKSGLAAQAIVLIELKEAGQLPSGTVRFIATAGEELGTPGAYRLQKQGIADDLDALVVGEPTGGNVIFAHSGSMNYRVTSYGKSCHSSHPQNGINAIEGLLKFIEEEKHLFDNTKDDQYLGKVQHSITVIDGGSQVNTIPDSASLHGNIRPTAAFNNVKVADRLNDALEYINHTTPFQLELKIIQDFYPIATEPNNDFVQIALNAAQRNYPNDIKLDIINGATDASVFTLNRPDLPVVILGCDDWNAAHQNDEYTTISSYVATIKAYKQIIRDFFKE</sequence>
<comment type="pathway">
    <text evidence="3">Amino-acid biosynthesis; L-lysine biosynthesis via DAP pathway; LL-2,6-diaminopimelate from (S)-tetrahydrodipicolinate (succinylase route): step 3/3.</text>
</comment>